<dbReference type="PANTHER" id="PTHR47964:SF1">
    <property type="entry name" value="ATP-DEPENDENT DNA HELICASE HOMOLOG RECG, CHLOROPLASTIC"/>
    <property type="match status" value="1"/>
</dbReference>
<dbReference type="Proteomes" id="UP000366051">
    <property type="component" value="Chromosome"/>
</dbReference>
<dbReference type="EMBL" id="CP045875">
    <property type="protein sequence ID" value="QGG48706.1"/>
    <property type="molecule type" value="Genomic_DNA"/>
</dbReference>
<dbReference type="PROSITE" id="PS51192">
    <property type="entry name" value="HELICASE_ATP_BIND_1"/>
    <property type="match status" value="1"/>
</dbReference>
<comment type="function">
    <text evidence="13">Couples transcription and DNA repair by recognizing RNA polymerase (RNAP) stalled at DNA lesions. Mediates ATP-dependent release of RNAP and its truncated transcript from the DNA, and recruitment of nucleotide excision repair machinery to the damaged site.</text>
</comment>
<dbReference type="GO" id="GO:0003678">
    <property type="term" value="F:DNA helicase activity"/>
    <property type="evidence" value="ECO:0007669"/>
    <property type="project" value="TreeGrafter"/>
</dbReference>
<evidence type="ECO:0000256" key="9">
    <source>
        <dbReference type="ARBA" id="ARBA00023204"/>
    </source>
</evidence>
<evidence type="ECO:0000256" key="3">
    <source>
        <dbReference type="ARBA" id="ARBA00022741"/>
    </source>
</evidence>
<keyword evidence="3 13" id="KW-0547">Nucleotide-binding</keyword>
<evidence type="ECO:0000256" key="10">
    <source>
        <dbReference type="ARBA" id="ARBA00061104"/>
    </source>
</evidence>
<dbReference type="Gene3D" id="3.40.50.11180">
    <property type="match status" value="1"/>
</dbReference>
<dbReference type="SMART" id="SM00982">
    <property type="entry name" value="TRCF"/>
    <property type="match status" value="1"/>
</dbReference>
<dbReference type="InterPro" id="IPR004576">
    <property type="entry name" value="Mfd"/>
</dbReference>
<sequence length="1213" mass="137652">MIQELHRGNLFEYMAHTAEFQRLWALWAGKSKAYSVVGLSTSQKTLLMATMVRQSSRPLFVVTYSAYQAKKMIEDLQTFLPDEEILFFPATEVMPYEVLSSSHELATQRLRVLTRLARKEPVTVVTTVDALLKKLVPPRVMERSLLSFSCGQIMNIGNIVSELHDLGYERAPLVERRGQFSLRGGILDIYPMNQEVPARIEFFDDEVDTIRIFDLDSQRSQEKVSFYEIGPAREMLLSTREREEGRCRLQAETKSVIEKLLEKKQEEAAARLQEKMESYVAQLEAGIWVEGMEQFQNFFYPDQVTLLDYAHPESLLYWDEPMRMEESAEAKGKEIEETFIHLLAAGGALPVQQTNYLTYQDIMAHLKGKALFFLSLLPKKIATVKLENTIHFTGKTMHSFMGKLNMLAEELQGFRQKKYATVLVVATKARQSHVIQVLRDYGVESYALGAIDDTLEPGTIAVVVGALEGGMELPQSKLLVITDSEIFGREKKARKTKKSREGAKIDSFLDLSVGDYVVHVNHGIGRYVGVEKLVVGGFHKDYLVVKYAGEDRLYVPTEQVHLIQKYVGAEGVAPKVYRLGGNDWQKVKNKVKESVREMAGELLKLYAARESQRGTAFSSDTSWQREFEESFMYEETPDQLRSIEEVKKDMEKIKPMDRLLCGDVGYGKTEVAIRAAFKAVCDNKQVAILVPTTILAQQHYNTFRERFRNYPEIQVEMLSRFRSAKEQKATIEGLKLGTVDVVIGTHRLVSNDIRFKDLGLLIIDEEQRFGVAHKEKIKQLRTNVDVLTLSATPIPRTLHMSLVGLRDMSTIETPPEDRYPVQTYVVEHSYEMIREAIRRELGRGGQVYYVRNRVEDLDRIVRDLNKLVPEARIAIGHGKMREDQLEQVMMDFLEGEYNVLVCTTIIETGLDVPNVNTLIVDGADMMGLSQLYQLRGRVGRSNRLAYAYFTYRKDKVLTEVAEKRLHAIREFTELGSGFKIAMRDLEIRGVGNLLGPEQHGQMVSVGFDLYCRLLEEAIQELKGDNGEKKEELSELTLELKVDAFIPDSYIADSASKVQIYKRLLSLRKLEDVDALEEELIDRYGDLPDSVHNLVLLSKVRVRGALVSLASIHQSKDSLSLRFLPQAQLNSMAIAEVLKLDRKIKFSNGGYEMLLKTTALQGREILLLLDKMIAALHKGLEKASSTEQAASMEQKVASVPKAAATSTLVWPPSR</sequence>
<dbReference type="Gene3D" id="2.40.10.170">
    <property type="match status" value="1"/>
</dbReference>
<evidence type="ECO:0000256" key="12">
    <source>
        <dbReference type="ARBA" id="ARBA00070128"/>
    </source>
</evidence>
<evidence type="ECO:0000313" key="18">
    <source>
        <dbReference type="Proteomes" id="UP000366051"/>
    </source>
</evidence>
<dbReference type="InterPro" id="IPR037235">
    <property type="entry name" value="TRCF-like_C_D7"/>
</dbReference>
<comment type="subcellular location">
    <subcellularLocation>
        <location evidence="1 13">Cytoplasm</location>
    </subcellularLocation>
</comment>
<evidence type="ECO:0000256" key="7">
    <source>
        <dbReference type="ARBA" id="ARBA00022840"/>
    </source>
</evidence>
<feature type="coiled-coil region" evidence="14">
    <location>
        <begin position="1011"/>
        <end position="1038"/>
    </location>
</feature>
<dbReference type="EC" id="3.6.4.-" evidence="13"/>
<dbReference type="GO" id="GO:0000716">
    <property type="term" value="P:transcription-coupled nucleotide-excision repair, DNA damage recognition"/>
    <property type="evidence" value="ECO:0007669"/>
    <property type="project" value="UniProtKB-UniRule"/>
</dbReference>
<protein>
    <recommendedName>
        <fullName evidence="12 13">Transcription-repair-coupling factor</fullName>
        <shortName evidence="13">TRCF</shortName>
        <ecNumber evidence="13">3.6.4.-</ecNumber>
    </recommendedName>
</protein>
<dbReference type="InterPro" id="IPR047112">
    <property type="entry name" value="RecG/Mfd"/>
</dbReference>
<dbReference type="InterPro" id="IPR001650">
    <property type="entry name" value="Helicase_C-like"/>
</dbReference>
<feature type="domain" description="Helicase C-terminal" evidence="16">
    <location>
        <begin position="825"/>
        <end position="986"/>
    </location>
</feature>
<keyword evidence="9 13" id="KW-0234">DNA repair</keyword>
<dbReference type="GO" id="GO:0005737">
    <property type="term" value="C:cytoplasm"/>
    <property type="evidence" value="ECO:0007669"/>
    <property type="project" value="UniProtKB-SubCell"/>
</dbReference>
<organism evidence="17 18">
    <name type="scientific">Heliorestis convoluta</name>
    <dbReference type="NCBI Taxonomy" id="356322"/>
    <lineage>
        <taxon>Bacteria</taxon>
        <taxon>Bacillati</taxon>
        <taxon>Bacillota</taxon>
        <taxon>Clostridia</taxon>
        <taxon>Eubacteriales</taxon>
        <taxon>Heliobacteriaceae</taxon>
        <taxon>Heliorestis</taxon>
    </lineage>
</organism>
<evidence type="ECO:0000256" key="8">
    <source>
        <dbReference type="ARBA" id="ARBA00023125"/>
    </source>
</evidence>
<reference evidence="18" key="1">
    <citation type="submission" date="2019-11" db="EMBL/GenBank/DDBJ databases">
        <title>Genome sequence of Heliorestis convoluta strain HH, an alkaliphilic and minimalistic phototrophic bacterium from a soda lake in Egypt.</title>
        <authorList>
            <person name="Dewey E.D."/>
            <person name="Stokes L.M."/>
            <person name="Burchell B.M."/>
            <person name="Shaffer K.N."/>
            <person name="Huntington A.M."/>
            <person name="Baker J.M."/>
            <person name="Nadendla S."/>
            <person name="Giglio M.G."/>
            <person name="Touchman J.W."/>
            <person name="Blankenship R.E."/>
            <person name="Madigan M.T."/>
            <person name="Sattley W.M."/>
        </authorList>
    </citation>
    <scope>NUCLEOTIDE SEQUENCE [LARGE SCALE GENOMIC DNA]</scope>
    <source>
        <strain evidence="18">HH</strain>
    </source>
</reference>
<dbReference type="SUPFAM" id="SSF143517">
    <property type="entry name" value="TRCF domain-like"/>
    <property type="match status" value="1"/>
</dbReference>
<name>A0A5Q2N510_9FIRM</name>
<evidence type="ECO:0000256" key="4">
    <source>
        <dbReference type="ARBA" id="ARBA00022763"/>
    </source>
</evidence>
<dbReference type="Pfam" id="PF02559">
    <property type="entry name" value="CarD_TRCF_RID"/>
    <property type="match status" value="1"/>
</dbReference>
<dbReference type="SUPFAM" id="SSF141259">
    <property type="entry name" value="CarD-like"/>
    <property type="match status" value="1"/>
</dbReference>
<dbReference type="HAMAP" id="MF_00969">
    <property type="entry name" value="TRCF"/>
    <property type="match status" value="1"/>
</dbReference>
<keyword evidence="7 13" id="KW-0067">ATP-binding</keyword>
<dbReference type="InterPro" id="IPR027417">
    <property type="entry name" value="P-loop_NTPase"/>
</dbReference>
<dbReference type="InterPro" id="IPR011545">
    <property type="entry name" value="DEAD/DEAH_box_helicase_dom"/>
</dbReference>
<dbReference type="RefSeq" id="WP_153725822.1">
    <property type="nucleotide sequence ID" value="NZ_CP045875.1"/>
</dbReference>
<evidence type="ECO:0000259" key="16">
    <source>
        <dbReference type="PROSITE" id="PS51194"/>
    </source>
</evidence>
<keyword evidence="14" id="KW-0175">Coiled coil</keyword>
<dbReference type="PROSITE" id="PS51194">
    <property type="entry name" value="HELICASE_CTER"/>
    <property type="match status" value="1"/>
</dbReference>
<dbReference type="InterPro" id="IPR014001">
    <property type="entry name" value="Helicase_ATP-bd"/>
</dbReference>
<dbReference type="Gene3D" id="3.40.50.300">
    <property type="entry name" value="P-loop containing nucleotide triphosphate hydrolases"/>
    <property type="match status" value="2"/>
</dbReference>
<keyword evidence="5 13" id="KW-0378">Hydrolase</keyword>
<dbReference type="AlphaFoldDB" id="A0A5Q2N510"/>
<evidence type="ECO:0000256" key="13">
    <source>
        <dbReference type="HAMAP-Rule" id="MF_00969"/>
    </source>
</evidence>
<dbReference type="Pfam" id="PF00271">
    <property type="entry name" value="Helicase_C"/>
    <property type="match status" value="1"/>
</dbReference>
<dbReference type="InterPro" id="IPR036101">
    <property type="entry name" value="CarD-like/TRCF_RID_sf"/>
</dbReference>
<dbReference type="KEGG" id="hcv:FTV88_2613"/>
<feature type="domain" description="Helicase ATP-binding" evidence="15">
    <location>
        <begin position="649"/>
        <end position="811"/>
    </location>
</feature>
<evidence type="ECO:0000256" key="14">
    <source>
        <dbReference type="SAM" id="Coils"/>
    </source>
</evidence>
<dbReference type="Gene3D" id="3.90.1150.50">
    <property type="entry name" value="Transcription-repair-coupling factor, D7 domain"/>
    <property type="match status" value="1"/>
</dbReference>
<dbReference type="Pfam" id="PF17757">
    <property type="entry name" value="UvrB_inter"/>
    <property type="match status" value="1"/>
</dbReference>
<dbReference type="InterPro" id="IPR003711">
    <property type="entry name" value="CarD-like/TRCF_RID"/>
</dbReference>
<dbReference type="SMART" id="SM00490">
    <property type="entry name" value="HELICc"/>
    <property type="match status" value="1"/>
</dbReference>
<dbReference type="NCBIfam" id="TIGR00580">
    <property type="entry name" value="mfd"/>
    <property type="match status" value="1"/>
</dbReference>
<evidence type="ECO:0000256" key="6">
    <source>
        <dbReference type="ARBA" id="ARBA00022806"/>
    </source>
</evidence>
<dbReference type="FunFam" id="3.40.50.300:FF:000546">
    <property type="entry name" value="Transcription-repair-coupling factor"/>
    <property type="match status" value="1"/>
</dbReference>
<comment type="similarity">
    <text evidence="11 13">In the C-terminal section; belongs to the helicase family. RecG subfamily.</text>
</comment>
<dbReference type="Gene3D" id="3.30.2060.10">
    <property type="entry name" value="Penicillin-binding protein 1b domain"/>
    <property type="match status" value="1"/>
</dbReference>
<keyword evidence="8 13" id="KW-0238">DNA-binding</keyword>
<evidence type="ECO:0000256" key="5">
    <source>
        <dbReference type="ARBA" id="ARBA00022801"/>
    </source>
</evidence>
<evidence type="ECO:0000256" key="11">
    <source>
        <dbReference type="ARBA" id="ARBA00061399"/>
    </source>
</evidence>
<dbReference type="Gene3D" id="3.40.50.11140">
    <property type="match status" value="1"/>
</dbReference>
<dbReference type="InterPro" id="IPR005118">
    <property type="entry name" value="TRCF_C"/>
</dbReference>
<dbReference type="GO" id="GO:0003684">
    <property type="term" value="F:damaged DNA binding"/>
    <property type="evidence" value="ECO:0007669"/>
    <property type="project" value="InterPro"/>
</dbReference>
<evidence type="ECO:0000256" key="1">
    <source>
        <dbReference type="ARBA" id="ARBA00004496"/>
    </source>
</evidence>
<gene>
    <name evidence="13 17" type="primary">mfd</name>
    <name evidence="17" type="ORF">FTV88_2613</name>
</gene>
<dbReference type="OrthoDB" id="9804325at2"/>
<dbReference type="InterPro" id="IPR041471">
    <property type="entry name" value="UvrB_inter"/>
</dbReference>
<dbReference type="Pfam" id="PF00270">
    <property type="entry name" value="DEAD"/>
    <property type="match status" value="1"/>
</dbReference>
<evidence type="ECO:0000259" key="15">
    <source>
        <dbReference type="PROSITE" id="PS51192"/>
    </source>
</evidence>
<dbReference type="CDD" id="cd17991">
    <property type="entry name" value="DEXHc_TRCF"/>
    <property type="match status" value="1"/>
</dbReference>
<dbReference type="GO" id="GO:0006355">
    <property type="term" value="P:regulation of DNA-templated transcription"/>
    <property type="evidence" value="ECO:0007669"/>
    <property type="project" value="UniProtKB-UniRule"/>
</dbReference>
<keyword evidence="18" id="KW-1185">Reference proteome</keyword>
<keyword evidence="4 13" id="KW-0227">DNA damage</keyword>
<dbReference type="GO" id="GO:0005524">
    <property type="term" value="F:ATP binding"/>
    <property type="evidence" value="ECO:0007669"/>
    <property type="project" value="UniProtKB-UniRule"/>
</dbReference>
<dbReference type="Pfam" id="PF03461">
    <property type="entry name" value="TRCF"/>
    <property type="match status" value="1"/>
</dbReference>
<keyword evidence="6" id="KW-0347">Helicase</keyword>
<evidence type="ECO:0000256" key="2">
    <source>
        <dbReference type="ARBA" id="ARBA00022490"/>
    </source>
</evidence>
<proteinExistence type="inferred from homology"/>
<evidence type="ECO:0000313" key="17">
    <source>
        <dbReference type="EMBL" id="QGG48706.1"/>
    </source>
</evidence>
<comment type="similarity">
    <text evidence="10 13">In the N-terminal section; belongs to the UvrB family.</text>
</comment>
<dbReference type="SMART" id="SM00487">
    <property type="entry name" value="DEXDc"/>
    <property type="match status" value="1"/>
</dbReference>
<keyword evidence="2 13" id="KW-0963">Cytoplasm</keyword>
<accession>A0A5Q2N510</accession>
<dbReference type="PANTHER" id="PTHR47964">
    <property type="entry name" value="ATP-DEPENDENT DNA HELICASE HOMOLOG RECG, CHLOROPLASTIC"/>
    <property type="match status" value="1"/>
</dbReference>
<dbReference type="SUPFAM" id="SSF52540">
    <property type="entry name" value="P-loop containing nucleoside triphosphate hydrolases"/>
    <property type="match status" value="4"/>
</dbReference>
<dbReference type="SMART" id="SM01058">
    <property type="entry name" value="CarD_TRCF"/>
    <property type="match status" value="1"/>
</dbReference>
<dbReference type="GO" id="GO:0016787">
    <property type="term" value="F:hydrolase activity"/>
    <property type="evidence" value="ECO:0007669"/>
    <property type="project" value="UniProtKB-KW"/>
</dbReference>